<evidence type="ECO:0000256" key="4">
    <source>
        <dbReference type="ARBA" id="ARBA00022989"/>
    </source>
</evidence>
<dbReference type="Pfam" id="PF01810">
    <property type="entry name" value="LysE"/>
    <property type="match status" value="1"/>
</dbReference>
<dbReference type="Proteomes" id="UP001199916">
    <property type="component" value="Unassembled WGS sequence"/>
</dbReference>
<keyword evidence="4 6" id="KW-1133">Transmembrane helix</keyword>
<dbReference type="RefSeq" id="WP_019419527.1">
    <property type="nucleotide sequence ID" value="NZ_JAJNBZ010000045.1"/>
</dbReference>
<feature type="transmembrane region" description="Helical" evidence="6">
    <location>
        <begin position="6"/>
        <end position="28"/>
    </location>
</feature>
<feature type="transmembrane region" description="Helical" evidence="6">
    <location>
        <begin position="137"/>
        <end position="164"/>
    </location>
</feature>
<keyword evidence="5 6" id="KW-0472">Membrane</keyword>
<evidence type="ECO:0000256" key="6">
    <source>
        <dbReference type="SAM" id="Phobius"/>
    </source>
</evidence>
<organism evidence="7 8">
    <name type="scientific">Paenibacillus profundus</name>
    <dbReference type="NCBI Taxonomy" id="1173085"/>
    <lineage>
        <taxon>Bacteria</taxon>
        <taxon>Bacillati</taxon>
        <taxon>Bacillota</taxon>
        <taxon>Bacilli</taxon>
        <taxon>Bacillales</taxon>
        <taxon>Paenibacillaceae</taxon>
        <taxon>Paenibacillus</taxon>
    </lineage>
</organism>
<evidence type="ECO:0000256" key="1">
    <source>
        <dbReference type="ARBA" id="ARBA00004651"/>
    </source>
</evidence>
<reference evidence="7 8" key="1">
    <citation type="submission" date="2021-11" db="EMBL/GenBank/DDBJ databases">
        <title>Draft genome sequence of Paenibacillus profundus YoMME, a new Gram-positive bacteria with exoelectrogenic properties.</title>
        <authorList>
            <person name="Hubenova Y."/>
            <person name="Hubenova E."/>
            <person name="Manasiev Y."/>
            <person name="Peykov S."/>
            <person name="Mitov M."/>
        </authorList>
    </citation>
    <scope>NUCLEOTIDE SEQUENCE [LARGE SCALE GENOMIC DNA]</scope>
    <source>
        <strain evidence="7 8">YoMME</strain>
    </source>
</reference>
<feature type="transmembrane region" description="Helical" evidence="6">
    <location>
        <begin position="67"/>
        <end position="85"/>
    </location>
</feature>
<name>A0ABS8YSI6_9BACL</name>
<dbReference type="InterPro" id="IPR001123">
    <property type="entry name" value="LeuE-type"/>
</dbReference>
<comment type="caution">
    <text evidence="7">The sequence shown here is derived from an EMBL/GenBank/DDBJ whole genome shotgun (WGS) entry which is preliminary data.</text>
</comment>
<dbReference type="PANTHER" id="PTHR30086">
    <property type="entry name" value="ARGININE EXPORTER PROTEIN ARGO"/>
    <property type="match status" value="1"/>
</dbReference>
<keyword evidence="2" id="KW-1003">Cell membrane</keyword>
<proteinExistence type="predicted"/>
<evidence type="ECO:0000256" key="3">
    <source>
        <dbReference type="ARBA" id="ARBA00022692"/>
    </source>
</evidence>
<feature type="transmembrane region" description="Helical" evidence="6">
    <location>
        <begin position="176"/>
        <end position="193"/>
    </location>
</feature>
<feature type="transmembrane region" description="Helical" evidence="6">
    <location>
        <begin position="37"/>
        <end position="61"/>
    </location>
</feature>
<dbReference type="PANTHER" id="PTHR30086:SF20">
    <property type="entry name" value="ARGININE EXPORTER PROTEIN ARGO-RELATED"/>
    <property type="match status" value="1"/>
</dbReference>
<evidence type="ECO:0000256" key="2">
    <source>
        <dbReference type="ARBA" id="ARBA00022475"/>
    </source>
</evidence>
<protein>
    <submittedName>
        <fullName evidence="7">LysE family transporter</fullName>
    </submittedName>
</protein>
<evidence type="ECO:0000313" key="8">
    <source>
        <dbReference type="Proteomes" id="UP001199916"/>
    </source>
</evidence>
<accession>A0ABS8YSI6</accession>
<dbReference type="EMBL" id="JAJNBZ010000045">
    <property type="protein sequence ID" value="MCE5173272.1"/>
    <property type="molecule type" value="Genomic_DNA"/>
</dbReference>
<sequence length="194" mass="21687">MPFLSFLLFVVVSSFTPGPNNIMAMAFANQIALKRSLIFCAGVGGGFFVITLLCTVFNLLLTNLLPVIETPLMIFGAAYMLYLAYKILTSNSQSRDQAAVHKNLFWIGALMQFINPKGILYSIAVVATYILPYYSTYFSYFMFAVALGFVGFLSTFSWSLFGSLFQSFISKHRKPFNIIMALLLVYCAISIIYP</sequence>
<comment type="subcellular location">
    <subcellularLocation>
        <location evidence="1">Cell membrane</location>
        <topology evidence="1">Multi-pass membrane protein</topology>
    </subcellularLocation>
</comment>
<feature type="transmembrane region" description="Helical" evidence="6">
    <location>
        <begin position="105"/>
        <end position="131"/>
    </location>
</feature>
<keyword evidence="3 6" id="KW-0812">Transmembrane</keyword>
<evidence type="ECO:0000313" key="7">
    <source>
        <dbReference type="EMBL" id="MCE5173272.1"/>
    </source>
</evidence>
<gene>
    <name evidence="7" type="ORF">LQV63_28865</name>
</gene>
<evidence type="ECO:0000256" key="5">
    <source>
        <dbReference type="ARBA" id="ARBA00023136"/>
    </source>
</evidence>
<keyword evidence="8" id="KW-1185">Reference proteome</keyword>